<dbReference type="Pfam" id="PF01734">
    <property type="entry name" value="Patatin"/>
    <property type="match status" value="1"/>
</dbReference>
<gene>
    <name evidence="7" type="ORF">SFRICE_006441</name>
</gene>
<feature type="short sequence motif" description="GXGXXG" evidence="4">
    <location>
        <begin position="274"/>
        <end position="279"/>
    </location>
</feature>
<dbReference type="GO" id="GO:0016020">
    <property type="term" value="C:membrane"/>
    <property type="evidence" value="ECO:0007669"/>
    <property type="project" value="TreeGrafter"/>
</dbReference>
<feature type="compositionally biased region" description="Polar residues" evidence="5">
    <location>
        <begin position="81"/>
        <end position="90"/>
    </location>
</feature>
<keyword evidence="3 4" id="KW-0443">Lipid metabolism</keyword>
<feature type="region of interest" description="Disordered" evidence="5">
    <location>
        <begin position="74"/>
        <end position="110"/>
    </location>
</feature>
<dbReference type="PROSITE" id="PS51635">
    <property type="entry name" value="PNPLA"/>
    <property type="match status" value="1"/>
</dbReference>
<reference evidence="7" key="1">
    <citation type="submission" date="2016-07" db="EMBL/GenBank/DDBJ databases">
        <authorList>
            <person name="Bretaudeau A."/>
        </authorList>
    </citation>
    <scope>NUCLEOTIDE SEQUENCE</scope>
    <source>
        <strain evidence="7">Rice</strain>
        <tissue evidence="7">Whole body</tissue>
    </source>
</reference>
<dbReference type="PANTHER" id="PTHR24185">
    <property type="entry name" value="CALCIUM-INDEPENDENT PHOSPHOLIPASE A2-GAMMA"/>
    <property type="match status" value="1"/>
</dbReference>
<evidence type="ECO:0000256" key="2">
    <source>
        <dbReference type="ARBA" id="ARBA00022963"/>
    </source>
</evidence>
<feature type="active site" description="Proton acceptor" evidence="4">
    <location>
        <position position="451"/>
    </location>
</feature>
<protein>
    <submittedName>
        <fullName evidence="7">SFRICE_006441</fullName>
    </submittedName>
</protein>
<proteinExistence type="predicted"/>
<organism evidence="7">
    <name type="scientific">Spodoptera frugiperda</name>
    <name type="common">Fall armyworm</name>
    <dbReference type="NCBI Taxonomy" id="7108"/>
    <lineage>
        <taxon>Eukaryota</taxon>
        <taxon>Metazoa</taxon>
        <taxon>Ecdysozoa</taxon>
        <taxon>Arthropoda</taxon>
        <taxon>Hexapoda</taxon>
        <taxon>Insecta</taxon>
        <taxon>Pterygota</taxon>
        <taxon>Neoptera</taxon>
        <taxon>Endopterygota</taxon>
        <taxon>Lepidoptera</taxon>
        <taxon>Glossata</taxon>
        <taxon>Ditrysia</taxon>
        <taxon>Noctuoidea</taxon>
        <taxon>Noctuidae</taxon>
        <taxon>Amphipyrinae</taxon>
        <taxon>Spodoptera</taxon>
    </lineage>
</organism>
<name>A0A2H1V4K8_SPOFR</name>
<dbReference type="SUPFAM" id="SSF52151">
    <property type="entry name" value="FabD/lysophospholipase-like"/>
    <property type="match status" value="1"/>
</dbReference>
<keyword evidence="2 4" id="KW-0442">Lipid degradation</keyword>
<evidence type="ECO:0000256" key="3">
    <source>
        <dbReference type="ARBA" id="ARBA00023098"/>
    </source>
</evidence>
<sequence>MSSLGGQWRVIRHYLSLSNMQAEVEKLVQKIKPATPEQWDSLIRKFEKVMSARLTPVAEAEKTATVATDKLKASTVEETKTPAQEVSKSPSKLVAESKSKEAAAPSVGSEMKELSMESLLQGLRLKKDTTLGKISEPTWKEQKHTVSKSSIHSRTAYVISAVVAAESAESVLTRCERLVEHLHDYPEARDYAIKEGAVRALLRVQHGLDMQEPLARDIHGVVNEVSTTHCSSGTGLVLVVWSRDCTYVCVQALALVGYCGPPRGPGPNILALDGGGIRGIIAIEMLRHLERQTGRRVTELFDYIVGVSTGAIIAAVLGSGASLDAARHMYYTLSREMFGNTSLLGGGARLVWTHSYYDTAAWERMLQDNLGDCTLTQCNRNNAPKLAVVSCVVNAGSRLSPFLFRSYEVGWRRRSVFPGTSRARLWAAVRASAAAPTYFDEFRLDGLLHQDGGIMVNNPAAVALHEARLLWGPAAVRAGTVVSLGTGRALAAHTDYRRMAGRDAPAPTSWKDKFNKILDSATDTEGVHQVLNDLLPEGSYFRFNPPLMQECAMDEIDAAKLDSMVVDTAAYIRRNQYKFQRAAAMLARPRPLLQRAIDLATHRAQLAGAVAY</sequence>
<dbReference type="GO" id="GO:0016042">
    <property type="term" value="P:lipid catabolic process"/>
    <property type="evidence" value="ECO:0007669"/>
    <property type="project" value="UniProtKB-UniRule"/>
</dbReference>
<evidence type="ECO:0000313" key="7">
    <source>
        <dbReference type="EMBL" id="SOQ35768.1"/>
    </source>
</evidence>
<evidence type="ECO:0000256" key="1">
    <source>
        <dbReference type="ARBA" id="ARBA00022801"/>
    </source>
</evidence>
<feature type="active site" description="Nucleophile" evidence="4">
    <location>
        <position position="308"/>
    </location>
</feature>
<evidence type="ECO:0000256" key="4">
    <source>
        <dbReference type="PROSITE-ProRule" id="PRU01161"/>
    </source>
</evidence>
<feature type="short sequence motif" description="GXSXG" evidence="4">
    <location>
        <begin position="306"/>
        <end position="310"/>
    </location>
</feature>
<accession>A0A2H1V4K8</accession>
<feature type="short sequence motif" description="DGA/G" evidence="4">
    <location>
        <begin position="451"/>
        <end position="453"/>
    </location>
</feature>
<evidence type="ECO:0000259" key="6">
    <source>
        <dbReference type="PROSITE" id="PS51635"/>
    </source>
</evidence>
<keyword evidence="1 4" id="KW-0378">Hydrolase</keyword>
<dbReference type="GO" id="GO:0019369">
    <property type="term" value="P:arachidonate metabolic process"/>
    <property type="evidence" value="ECO:0007669"/>
    <property type="project" value="TreeGrafter"/>
</dbReference>
<dbReference type="AlphaFoldDB" id="A0A2H1V4K8"/>
<dbReference type="InterPro" id="IPR002641">
    <property type="entry name" value="PNPLA_dom"/>
</dbReference>
<dbReference type="GO" id="GO:0047499">
    <property type="term" value="F:calcium-independent phospholipase A2 activity"/>
    <property type="evidence" value="ECO:0007669"/>
    <property type="project" value="TreeGrafter"/>
</dbReference>
<dbReference type="EMBL" id="ODYU01000645">
    <property type="protein sequence ID" value="SOQ35768.1"/>
    <property type="molecule type" value="Genomic_DNA"/>
</dbReference>
<evidence type="ECO:0000256" key="5">
    <source>
        <dbReference type="SAM" id="MobiDB-lite"/>
    </source>
</evidence>
<dbReference type="Gene3D" id="3.40.1090.10">
    <property type="entry name" value="Cytosolic phospholipase A2 catalytic domain"/>
    <property type="match status" value="1"/>
</dbReference>
<feature type="domain" description="PNPLA" evidence="6">
    <location>
        <begin position="270"/>
        <end position="464"/>
    </location>
</feature>
<dbReference type="InterPro" id="IPR016035">
    <property type="entry name" value="Acyl_Trfase/lysoPLipase"/>
</dbReference>
<dbReference type="PANTHER" id="PTHR24185:SF1">
    <property type="entry name" value="CALCIUM-INDEPENDENT PHOSPHOLIPASE A2-GAMMA"/>
    <property type="match status" value="1"/>
</dbReference>